<evidence type="ECO:0000313" key="3">
    <source>
        <dbReference type="Proteomes" id="UP000008988"/>
    </source>
</evidence>
<protein>
    <submittedName>
        <fullName evidence="2">Uncharacterized protein</fullName>
    </submittedName>
</protein>
<dbReference type="EMBL" id="ABSV01000367">
    <property type="protein sequence ID" value="EDZ73283.1"/>
    <property type="molecule type" value="Genomic_DNA"/>
</dbReference>
<keyword evidence="1" id="KW-1133">Transmembrane helix</keyword>
<proteinExistence type="predicted"/>
<organism evidence="2 3">
    <name type="scientific">Saccharomyces cerevisiae (strain AWRI1631)</name>
    <name type="common">Baker's yeast</name>
    <dbReference type="NCBI Taxonomy" id="545124"/>
    <lineage>
        <taxon>Eukaryota</taxon>
        <taxon>Fungi</taxon>
        <taxon>Dikarya</taxon>
        <taxon>Ascomycota</taxon>
        <taxon>Saccharomycotina</taxon>
        <taxon>Saccharomycetes</taxon>
        <taxon>Saccharomycetales</taxon>
        <taxon>Saccharomycetaceae</taxon>
        <taxon>Saccharomyces</taxon>
    </lineage>
</organism>
<keyword evidence="1" id="KW-0472">Membrane</keyword>
<evidence type="ECO:0000313" key="2">
    <source>
        <dbReference type="EMBL" id="EDZ73283.1"/>
    </source>
</evidence>
<reference evidence="2 3" key="1">
    <citation type="journal article" date="2008" name="FEMS Yeast Res.">
        <title>Comparative genome analysis of a Saccharomyces cerevisiae wine strain.</title>
        <authorList>
            <person name="Borneman A.R."/>
            <person name="Forgan A.H."/>
            <person name="Pretorius I.S."/>
            <person name="Chambers P.J."/>
        </authorList>
    </citation>
    <scope>NUCLEOTIDE SEQUENCE [LARGE SCALE GENOMIC DNA]</scope>
    <source>
        <strain evidence="2 3">AWRI1631</strain>
    </source>
</reference>
<gene>
    <name evidence="2" type="ORF">AWRI1631_41790</name>
</gene>
<dbReference type="Proteomes" id="UP000008988">
    <property type="component" value="Unassembled WGS sequence"/>
</dbReference>
<feature type="transmembrane region" description="Helical" evidence="1">
    <location>
        <begin position="12"/>
        <end position="34"/>
    </location>
</feature>
<dbReference type="AlphaFoldDB" id="B5VFK9"/>
<keyword evidence="1" id="KW-0812">Transmembrane</keyword>
<name>B5VFK9_YEAS6</name>
<evidence type="ECO:0000256" key="1">
    <source>
        <dbReference type="SAM" id="Phobius"/>
    </source>
</evidence>
<accession>B5VFK9</accession>
<comment type="caution">
    <text evidence="2">The sequence shown here is derived from an EMBL/GenBank/DDBJ whole genome shotgun (WGS) entry which is preliminary data.</text>
</comment>
<feature type="transmembrane region" description="Helical" evidence="1">
    <location>
        <begin position="107"/>
        <end position="128"/>
    </location>
</feature>
<sequence length="165" mass="18061">MVSIEDFNSVSLLSIVLSSFFIISLDFSSSAFSFEDSSSSFFSPSSTLALDSCAARSCSFKLSRSRLLSRSIDRSFSSFLVILSLYERISSCKLFIVFCFSSKSSSLLKLTFSSSLLVLSISLAFNSFSFCSLINSSSKVLIFSEYSCVIVEDPSLSSFLSFSKA</sequence>